<dbReference type="InterPro" id="IPR011256">
    <property type="entry name" value="Reg_factor_effector_dom_sf"/>
</dbReference>
<dbReference type="Pfam" id="PF06445">
    <property type="entry name" value="GyrI-like"/>
    <property type="match status" value="1"/>
</dbReference>
<comment type="caution">
    <text evidence="2">The sequence shown here is derived from an EMBL/GenBank/DDBJ whole genome shotgun (WGS) entry which is preliminary data.</text>
</comment>
<reference evidence="2 3" key="1">
    <citation type="submission" date="2020-12" db="EMBL/GenBank/DDBJ databases">
        <title>Vagococcus allomyrinae sp. nov. and Enterococcus lavae sp. nov., isolated from the larvae of Allomyrina dichotoma.</title>
        <authorList>
            <person name="Lee S.D."/>
        </authorList>
    </citation>
    <scope>NUCLEOTIDE SEQUENCE [LARGE SCALE GENOMIC DNA]</scope>
    <source>
        <strain evidence="2 3">BWM-S5</strain>
    </source>
</reference>
<name>A0ABS4CH45_9ENTE</name>
<sequence>MTRISTIRVKQTQEKQLLIVRRTIDFFAEYAELMTEALKRIDAVLEENHLLPASGPVVCFHNVELEVLDVEIGLEVAVSVHSKDSAVQCVKVPSRVIALTIDRGPYEEQDPTLEDLLAWIEEQGYTAQGGIYYHYLNDEEQLPKDYLTEMFIPVKKK</sequence>
<dbReference type="EMBL" id="JAEDXU010000003">
    <property type="protein sequence ID" value="MBP1045944.1"/>
    <property type="molecule type" value="Genomic_DNA"/>
</dbReference>
<evidence type="ECO:0000313" key="2">
    <source>
        <dbReference type="EMBL" id="MBP1045944.1"/>
    </source>
</evidence>
<organism evidence="2 3">
    <name type="scientific">Enterococcus larvae</name>
    <dbReference type="NCBI Taxonomy" id="2794352"/>
    <lineage>
        <taxon>Bacteria</taxon>
        <taxon>Bacillati</taxon>
        <taxon>Bacillota</taxon>
        <taxon>Bacilli</taxon>
        <taxon>Lactobacillales</taxon>
        <taxon>Enterococcaceae</taxon>
        <taxon>Enterococcus</taxon>
    </lineage>
</organism>
<dbReference type="Proteomes" id="UP000673375">
    <property type="component" value="Unassembled WGS sequence"/>
</dbReference>
<evidence type="ECO:0000259" key="1">
    <source>
        <dbReference type="SMART" id="SM00871"/>
    </source>
</evidence>
<proteinExistence type="predicted"/>
<dbReference type="InterPro" id="IPR029442">
    <property type="entry name" value="GyrI-like"/>
</dbReference>
<keyword evidence="3" id="KW-1185">Reference proteome</keyword>
<dbReference type="InterPro" id="IPR010499">
    <property type="entry name" value="AraC_E-bd"/>
</dbReference>
<protein>
    <submittedName>
        <fullName evidence="2">GyrI-like domain-containing protein</fullName>
    </submittedName>
</protein>
<evidence type="ECO:0000313" key="3">
    <source>
        <dbReference type="Proteomes" id="UP000673375"/>
    </source>
</evidence>
<accession>A0ABS4CH45</accession>
<gene>
    <name evidence="2" type="ORF">I6N96_06595</name>
</gene>
<feature type="domain" description="AraC effector-binding" evidence="1">
    <location>
        <begin position="5"/>
        <end position="155"/>
    </location>
</feature>
<dbReference type="SUPFAM" id="SSF55136">
    <property type="entry name" value="Probable bacterial effector-binding domain"/>
    <property type="match status" value="1"/>
</dbReference>
<dbReference type="SMART" id="SM00871">
    <property type="entry name" value="AraC_E_bind"/>
    <property type="match status" value="1"/>
</dbReference>
<dbReference type="Gene3D" id="3.20.80.10">
    <property type="entry name" value="Regulatory factor, effector binding domain"/>
    <property type="match status" value="1"/>
</dbReference>
<dbReference type="RefSeq" id="WP_209556776.1">
    <property type="nucleotide sequence ID" value="NZ_JAEDXU010000003.1"/>
</dbReference>